<evidence type="ECO:0000313" key="17">
    <source>
        <dbReference type="EMBL" id="AKA68986.1"/>
    </source>
</evidence>
<dbReference type="RefSeq" id="WP_029161828.1">
    <property type="nucleotide sequence ID" value="NZ_CP009933.1"/>
</dbReference>
<evidence type="ECO:0000256" key="14">
    <source>
        <dbReference type="SAM" id="Phobius"/>
    </source>
</evidence>
<comment type="subcellular location">
    <subcellularLocation>
        <location evidence="2">Cell membrane</location>
        <topology evidence="2">Multi-pass membrane protein</topology>
    </subcellularLocation>
</comment>
<evidence type="ECO:0000313" key="18">
    <source>
        <dbReference type="Proteomes" id="UP000033115"/>
    </source>
</evidence>
<feature type="domain" description="HAMP" evidence="16">
    <location>
        <begin position="196"/>
        <end position="248"/>
    </location>
</feature>
<gene>
    <name evidence="17" type="ORF">CSCA_1861</name>
</gene>
<evidence type="ECO:0000259" key="16">
    <source>
        <dbReference type="PROSITE" id="PS50885"/>
    </source>
</evidence>
<evidence type="ECO:0000256" key="3">
    <source>
        <dbReference type="ARBA" id="ARBA00012438"/>
    </source>
</evidence>
<dbReference type="PROSITE" id="PS50109">
    <property type="entry name" value="HIS_KIN"/>
    <property type="match status" value="1"/>
</dbReference>
<evidence type="ECO:0000256" key="7">
    <source>
        <dbReference type="ARBA" id="ARBA00022692"/>
    </source>
</evidence>
<dbReference type="KEGG" id="csq:CSCA_1861"/>
<name>A0A0E3GQQ6_CLOSL</name>
<dbReference type="STRING" id="1548.CSCA_1861"/>
<dbReference type="PRINTS" id="PR00344">
    <property type="entry name" value="BCTRLSENSOR"/>
</dbReference>
<evidence type="ECO:0000256" key="4">
    <source>
        <dbReference type="ARBA" id="ARBA00022475"/>
    </source>
</evidence>
<accession>A0A0E3GQQ6</accession>
<evidence type="ECO:0000256" key="6">
    <source>
        <dbReference type="ARBA" id="ARBA00022679"/>
    </source>
</evidence>
<dbReference type="SUPFAM" id="SSF47384">
    <property type="entry name" value="Homodimeric domain of signal transducing histidine kinase"/>
    <property type="match status" value="1"/>
</dbReference>
<sequence>MKFWEKIFLCTLAIFEIFFVSSSIYLINSNFKLNLNTEINSGISEQKRFCSFVESNLFLFKIQKESNSYKTELDKQSIDSMISTYLNNFGKQDIYIEVIDNNNKVIFTNLSMNISDKREELNVQLNKVKYIIRDIDEKNYLFITKKINLDNNYYKISYVKDVSSIYKNKKYLLKLLLKLNILVCIILAAVTIALSKFIVNPINKLIKTTQKIAAGNFSERVNVISDDEIGLLSKNFNDMADVIEDKIGELKVASNDKQRFIDNLAHELRTPLTSIIGYADFLRTTKYDEETFINSLSYIYSEGKRLEKLAFKLMDLIVLRKEDFKKKSENTSELLIEIKNSMQPKLEEKDIHLEISAEDLNLLMDKELIMIMITNFIDNAIKASKIGDKIYLKAYKNSSSNIILEVKDSGIGIPEEDISKVMEPFFMVDKSRARANNGVGLGLSLCVEITKIHNARIDIESKIGEGTTIKVIF</sequence>
<feature type="transmembrane region" description="Helical" evidence="14">
    <location>
        <begin position="175"/>
        <end position="199"/>
    </location>
</feature>
<keyword evidence="10" id="KW-0067">ATP-binding</keyword>
<dbReference type="InterPro" id="IPR003661">
    <property type="entry name" value="HisK_dim/P_dom"/>
</dbReference>
<organism evidence="17 18">
    <name type="scientific">Clostridium scatologenes</name>
    <dbReference type="NCBI Taxonomy" id="1548"/>
    <lineage>
        <taxon>Bacteria</taxon>
        <taxon>Bacillati</taxon>
        <taxon>Bacillota</taxon>
        <taxon>Clostridia</taxon>
        <taxon>Eubacteriales</taxon>
        <taxon>Clostridiaceae</taxon>
        <taxon>Clostridium</taxon>
    </lineage>
</organism>
<dbReference type="Gene3D" id="6.10.340.10">
    <property type="match status" value="1"/>
</dbReference>
<reference evidence="17 18" key="1">
    <citation type="journal article" date="2015" name="J. Biotechnol.">
        <title>Complete genome sequence of a malodorant-producing acetogen, Clostridium scatologenes ATCC 25775(T).</title>
        <authorList>
            <person name="Zhu Z."/>
            <person name="Guo T."/>
            <person name="Zheng H."/>
            <person name="Song T."/>
            <person name="Ouyang P."/>
            <person name="Xie J."/>
        </authorList>
    </citation>
    <scope>NUCLEOTIDE SEQUENCE [LARGE SCALE GENOMIC DNA]</scope>
    <source>
        <strain evidence="17 18">ATCC 25775</strain>
    </source>
</reference>
<dbReference type="HOGENOM" id="CLU_000445_89_6_9"/>
<keyword evidence="8" id="KW-0547">Nucleotide-binding</keyword>
<evidence type="ECO:0000256" key="10">
    <source>
        <dbReference type="ARBA" id="ARBA00022840"/>
    </source>
</evidence>
<dbReference type="Gene3D" id="1.10.287.130">
    <property type="match status" value="1"/>
</dbReference>
<evidence type="ECO:0000256" key="8">
    <source>
        <dbReference type="ARBA" id="ARBA00022741"/>
    </source>
</evidence>
<dbReference type="SUPFAM" id="SSF55874">
    <property type="entry name" value="ATPase domain of HSP90 chaperone/DNA topoisomerase II/histidine kinase"/>
    <property type="match status" value="1"/>
</dbReference>
<dbReference type="CDD" id="cd06225">
    <property type="entry name" value="HAMP"/>
    <property type="match status" value="1"/>
</dbReference>
<dbReference type="InterPro" id="IPR050398">
    <property type="entry name" value="HssS/ArlS-like"/>
</dbReference>
<dbReference type="PANTHER" id="PTHR45528">
    <property type="entry name" value="SENSOR HISTIDINE KINASE CPXA"/>
    <property type="match status" value="1"/>
</dbReference>
<dbReference type="InterPro" id="IPR005467">
    <property type="entry name" value="His_kinase_dom"/>
</dbReference>
<evidence type="ECO:0000256" key="13">
    <source>
        <dbReference type="ARBA" id="ARBA00023136"/>
    </source>
</evidence>
<proteinExistence type="predicted"/>
<feature type="transmembrane region" description="Helical" evidence="14">
    <location>
        <begin position="6"/>
        <end position="27"/>
    </location>
</feature>
<evidence type="ECO:0000256" key="11">
    <source>
        <dbReference type="ARBA" id="ARBA00022989"/>
    </source>
</evidence>
<evidence type="ECO:0000259" key="15">
    <source>
        <dbReference type="PROSITE" id="PS50109"/>
    </source>
</evidence>
<protein>
    <recommendedName>
        <fullName evidence="3">histidine kinase</fullName>
        <ecNumber evidence="3">2.7.13.3</ecNumber>
    </recommendedName>
</protein>
<dbReference type="Proteomes" id="UP000033115">
    <property type="component" value="Chromosome"/>
</dbReference>
<dbReference type="InterPro" id="IPR036890">
    <property type="entry name" value="HATPase_C_sf"/>
</dbReference>
<dbReference type="Pfam" id="PF00672">
    <property type="entry name" value="HAMP"/>
    <property type="match status" value="1"/>
</dbReference>
<dbReference type="EC" id="2.7.13.3" evidence="3"/>
<keyword evidence="7 14" id="KW-0812">Transmembrane</keyword>
<evidence type="ECO:0000256" key="2">
    <source>
        <dbReference type="ARBA" id="ARBA00004651"/>
    </source>
</evidence>
<dbReference type="SMART" id="SM00387">
    <property type="entry name" value="HATPase_c"/>
    <property type="match status" value="1"/>
</dbReference>
<keyword evidence="4" id="KW-1003">Cell membrane</keyword>
<dbReference type="GO" id="GO:0005524">
    <property type="term" value="F:ATP binding"/>
    <property type="evidence" value="ECO:0007669"/>
    <property type="project" value="UniProtKB-KW"/>
</dbReference>
<dbReference type="SUPFAM" id="SSF158472">
    <property type="entry name" value="HAMP domain-like"/>
    <property type="match status" value="1"/>
</dbReference>
<keyword evidence="6" id="KW-0808">Transferase</keyword>
<evidence type="ECO:0000256" key="5">
    <source>
        <dbReference type="ARBA" id="ARBA00022553"/>
    </source>
</evidence>
<keyword evidence="5" id="KW-0597">Phosphoprotein</keyword>
<dbReference type="Pfam" id="PF00512">
    <property type="entry name" value="HisKA"/>
    <property type="match status" value="1"/>
</dbReference>
<dbReference type="Pfam" id="PF02518">
    <property type="entry name" value="HATPase_c"/>
    <property type="match status" value="1"/>
</dbReference>
<evidence type="ECO:0000256" key="1">
    <source>
        <dbReference type="ARBA" id="ARBA00000085"/>
    </source>
</evidence>
<dbReference type="PROSITE" id="PS50885">
    <property type="entry name" value="HAMP"/>
    <property type="match status" value="1"/>
</dbReference>
<dbReference type="InterPro" id="IPR004358">
    <property type="entry name" value="Sig_transdc_His_kin-like_C"/>
</dbReference>
<dbReference type="InterPro" id="IPR003594">
    <property type="entry name" value="HATPase_dom"/>
</dbReference>
<evidence type="ECO:0000256" key="9">
    <source>
        <dbReference type="ARBA" id="ARBA00022777"/>
    </source>
</evidence>
<dbReference type="Gene3D" id="3.30.565.10">
    <property type="entry name" value="Histidine kinase-like ATPase, C-terminal domain"/>
    <property type="match status" value="1"/>
</dbReference>
<keyword evidence="12" id="KW-0902">Two-component regulatory system</keyword>
<keyword evidence="9 17" id="KW-0418">Kinase</keyword>
<dbReference type="InterPro" id="IPR003660">
    <property type="entry name" value="HAMP_dom"/>
</dbReference>
<keyword evidence="13 14" id="KW-0472">Membrane</keyword>
<dbReference type="EMBL" id="CP009933">
    <property type="protein sequence ID" value="AKA68986.1"/>
    <property type="molecule type" value="Genomic_DNA"/>
</dbReference>
<dbReference type="InterPro" id="IPR036097">
    <property type="entry name" value="HisK_dim/P_sf"/>
</dbReference>
<feature type="domain" description="Histidine kinase" evidence="15">
    <location>
        <begin position="263"/>
        <end position="473"/>
    </location>
</feature>
<dbReference type="PANTHER" id="PTHR45528:SF1">
    <property type="entry name" value="SENSOR HISTIDINE KINASE CPXA"/>
    <property type="match status" value="1"/>
</dbReference>
<keyword evidence="11 14" id="KW-1133">Transmembrane helix</keyword>
<dbReference type="SMART" id="SM00304">
    <property type="entry name" value="HAMP"/>
    <property type="match status" value="1"/>
</dbReference>
<keyword evidence="18" id="KW-1185">Reference proteome</keyword>
<evidence type="ECO:0000256" key="12">
    <source>
        <dbReference type="ARBA" id="ARBA00023012"/>
    </source>
</evidence>
<dbReference type="SMART" id="SM00388">
    <property type="entry name" value="HisKA"/>
    <property type="match status" value="1"/>
</dbReference>
<dbReference type="GO" id="GO:0005886">
    <property type="term" value="C:plasma membrane"/>
    <property type="evidence" value="ECO:0007669"/>
    <property type="project" value="UniProtKB-SubCell"/>
</dbReference>
<dbReference type="AlphaFoldDB" id="A0A0E3GQQ6"/>
<comment type="catalytic activity">
    <reaction evidence="1">
        <text>ATP + protein L-histidine = ADP + protein N-phospho-L-histidine.</text>
        <dbReference type="EC" id="2.7.13.3"/>
    </reaction>
</comment>
<dbReference type="GO" id="GO:0000155">
    <property type="term" value="F:phosphorelay sensor kinase activity"/>
    <property type="evidence" value="ECO:0007669"/>
    <property type="project" value="InterPro"/>
</dbReference>
<dbReference type="CDD" id="cd00082">
    <property type="entry name" value="HisKA"/>
    <property type="match status" value="1"/>
</dbReference>